<dbReference type="PANTHER" id="PTHR43066">
    <property type="entry name" value="RHOMBOID-RELATED PROTEIN"/>
    <property type="match status" value="1"/>
</dbReference>
<dbReference type="InterPro" id="IPR022764">
    <property type="entry name" value="Peptidase_S54_rhomboid_dom"/>
</dbReference>
<feature type="transmembrane region" description="Helical" evidence="6">
    <location>
        <begin position="40"/>
        <end position="62"/>
    </location>
</feature>
<feature type="domain" description="DUF6576" evidence="8">
    <location>
        <begin position="281"/>
        <end position="309"/>
    </location>
</feature>
<keyword evidence="3 6" id="KW-1133">Transmembrane helix</keyword>
<dbReference type="InterPro" id="IPR035952">
    <property type="entry name" value="Rhomboid-like_sf"/>
</dbReference>
<dbReference type="GO" id="GO:0004252">
    <property type="term" value="F:serine-type endopeptidase activity"/>
    <property type="evidence" value="ECO:0007669"/>
    <property type="project" value="InterPro"/>
</dbReference>
<dbReference type="SUPFAM" id="SSF144091">
    <property type="entry name" value="Rhomboid-like"/>
    <property type="match status" value="1"/>
</dbReference>
<dbReference type="GO" id="GO:0016020">
    <property type="term" value="C:membrane"/>
    <property type="evidence" value="ECO:0007669"/>
    <property type="project" value="UniProtKB-SubCell"/>
</dbReference>
<feature type="transmembrane region" description="Helical" evidence="6">
    <location>
        <begin position="217"/>
        <end position="237"/>
    </location>
</feature>
<protein>
    <submittedName>
        <fullName evidence="9">Rhomboid family intramembrane serine protease</fullName>
    </submittedName>
</protein>
<keyword evidence="10" id="KW-1185">Reference proteome</keyword>
<evidence type="ECO:0000256" key="6">
    <source>
        <dbReference type="SAM" id="Phobius"/>
    </source>
</evidence>
<accession>A0A556QP98</accession>
<evidence type="ECO:0000259" key="7">
    <source>
        <dbReference type="Pfam" id="PF01694"/>
    </source>
</evidence>
<evidence type="ECO:0000256" key="5">
    <source>
        <dbReference type="SAM" id="MobiDB-lite"/>
    </source>
</evidence>
<dbReference type="OrthoDB" id="9813074at2"/>
<proteinExistence type="predicted"/>
<evidence type="ECO:0000256" key="2">
    <source>
        <dbReference type="ARBA" id="ARBA00022692"/>
    </source>
</evidence>
<feature type="domain" description="Peptidase S54 rhomboid" evidence="7">
    <location>
        <begin position="84"/>
        <end position="239"/>
    </location>
</feature>
<evidence type="ECO:0000256" key="3">
    <source>
        <dbReference type="ARBA" id="ARBA00022989"/>
    </source>
</evidence>
<feature type="transmembrane region" description="Helical" evidence="6">
    <location>
        <begin position="126"/>
        <end position="145"/>
    </location>
</feature>
<evidence type="ECO:0000256" key="4">
    <source>
        <dbReference type="ARBA" id="ARBA00023136"/>
    </source>
</evidence>
<dbReference type="AlphaFoldDB" id="A0A556QP98"/>
<comment type="subcellular location">
    <subcellularLocation>
        <location evidence="1">Membrane</location>
        <topology evidence="1">Multi-pass membrane protein</topology>
    </subcellularLocation>
</comment>
<evidence type="ECO:0000259" key="8">
    <source>
        <dbReference type="Pfam" id="PF20216"/>
    </source>
</evidence>
<dbReference type="Pfam" id="PF20216">
    <property type="entry name" value="DUF6576"/>
    <property type="match status" value="1"/>
</dbReference>
<dbReference type="EMBL" id="VMBG01000001">
    <property type="protein sequence ID" value="TSJ78470.1"/>
    <property type="molecule type" value="Genomic_DNA"/>
</dbReference>
<comment type="caution">
    <text evidence="9">The sequence shown here is derived from an EMBL/GenBank/DDBJ whole genome shotgun (WGS) entry which is preliminary data.</text>
</comment>
<evidence type="ECO:0000313" key="10">
    <source>
        <dbReference type="Proteomes" id="UP000315648"/>
    </source>
</evidence>
<gene>
    <name evidence="9" type="ORF">FPL22_03990</name>
</gene>
<feature type="region of interest" description="Disordered" evidence="5">
    <location>
        <begin position="295"/>
        <end position="317"/>
    </location>
</feature>
<evidence type="ECO:0000313" key="9">
    <source>
        <dbReference type="EMBL" id="TSJ78470.1"/>
    </source>
</evidence>
<keyword evidence="9" id="KW-0378">Hydrolase</keyword>
<evidence type="ECO:0000256" key="1">
    <source>
        <dbReference type="ARBA" id="ARBA00004141"/>
    </source>
</evidence>
<feature type="compositionally biased region" description="Basic and acidic residues" evidence="5">
    <location>
        <begin position="301"/>
        <end position="317"/>
    </location>
</feature>
<dbReference type="InterPro" id="IPR046483">
    <property type="entry name" value="DUF6576"/>
</dbReference>
<feature type="transmembrane region" description="Helical" evidence="6">
    <location>
        <begin position="101"/>
        <end position="119"/>
    </location>
</feature>
<keyword evidence="9" id="KW-0645">Protease</keyword>
<name>A0A556QP98_9BACT</name>
<dbReference type="Gene3D" id="1.20.1540.10">
    <property type="entry name" value="Rhomboid-like"/>
    <property type="match status" value="1"/>
</dbReference>
<dbReference type="Proteomes" id="UP000315648">
    <property type="component" value="Unassembled WGS sequence"/>
</dbReference>
<dbReference type="Pfam" id="PF01694">
    <property type="entry name" value="Rhomboid"/>
    <property type="match status" value="1"/>
</dbReference>
<reference evidence="9 10" key="1">
    <citation type="submission" date="2019-07" db="EMBL/GenBank/DDBJ databases">
        <title>Description of 53C-WASEF.</title>
        <authorList>
            <person name="Pitt A."/>
            <person name="Hahn M.W."/>
        </authorList>
    </citation>
    <scope>NUCLEOTIDE SEQUENCE [LARGE SCALE GENOMIC DNA]</scope>
    <source>
        <strain evidence="9 10">53C-WASEF</strain>
    </source>
</reference>
<feature type="transmembrane region" description="Helical" evidence="6">
    <location>
        <begin position="192"/>
        <end position="211"/>
    </location>
</feature>
<sequence length="317" mass="35671">MPDQGAWRLVFTVPRSILNHCMISDRPYMRDDYGRQKTSVLTWVLCILGAAFVVQNIFIRWLNRDISGAFMDAVELSPAALVSGKVWTLFTYGLIHDPDQLFHIIGNLLGLYFIGRVLLPIMGSQRFIGLLVGAVLVGGLCWLAVNWQHGGHLLGASAAVCALFVVFACLQPNQPITFLIFFIIPVKMKPKYMAWGLLAFDLFGLLFWEMPGQHGDGIAHSAHLGGMLAGWVYFQVIHQRSEFSYGRKSAIELPRWFRKARKSDAPPASFKVNLSGSAELRAEMDRILDKINSEGFQSLTPEEKKHLDQARDHLSRR</sequence>
<dbReference type="GO" id="GO:0006508">
    <property type="term" value="P:proteolysis"/>
    <property type="evidence" value="ECO:0007669"/>
    <property type="project" value="UniProtKB-KW"/>
</dbReference>
<keyword evidence="2 6" id="KW-0812">Transmembrane</keyword>
<keyword evidence="4 6" id="KW-0472">Membrane</keyword>
<organism evidence="9 10">
    <name type="scientific">Rariglobus hedericola</name>
    <dbReference type="NCBI Taxonomy" id="2597822"/>
    <lineage>
        <taxon>Bacteria</taxon>
        <taxon>Pseudomonadati</taxon>
        <taxon>Verrucomicrobiota</taxon>
        <taxon>Opitutia</taxon>
        <taxon>Opitutales</taxon>
        <taxon>Opitutaceae</taxon>
        <taxon>Rariglobus</taxon>
    </lineage>
</organism>